<sequence>MPQLIDETDILKNITSLLANPKDFGLIKKPVFPLVESQLEQLIAYIETNMSTEYFGLELDILILSKSF</sequence>
<comment type="caution">
    <text evidence="1">The sequence shown here is derived from an EMBL/GenBank/DDBJ whole genome shotgun (WGS) entry which is preliminary data.</text>
</comment>
<reference evidence="1" key="1">
    <citation type="submission" date="2021-06" db="EMBL/GenBank/DDBJ databases">
        <authorList>
            <person name="Kallberg Y."/>
            <person name="Tangrot J."/>
            <person name="Rosling A."/>
        </authorList>
    </citation>
    <scope>NUCLEOTIDE SEQUENCE</scope>
    <source>
        <strain evidence="1">MA461A</strain>
    </source>
</reference>
<gene>
    <name evidence="1" type="ORF">RPERSI_LOCUS1055</name>
</gene>
<protein>
    <submittedName>
        <fullName evidence="1">359_t:CDS:1</fullName>
    </submittedName>
</protein>
<evidence type="ECO:0000313" key="1">
    <source>
        <dbReference type="EMBL" id="CAG8482901.1"/>
    </source>
</evidence>
<name>A0ACA9KN06_9GLOM</name>
<evidence type="ECO:0000313" key="2">
    <source>
        <dbReference type="Proteomes" id="UP000789920"/>
    </source>
</evidence>
<organism evidence="1 2">
    <name type="scientific">Racocetra persica</name>
    <dbReference type="NCBI Taxonomy" id="160502"/>
    <lineage>
        <taxon>Eukaryota</taxon>
        <taxon>Fungi</taxon>
        <taxon>Fungi incertae sedis</taxon>
        <taxon>Mucoromycota</taxon>
        <taxon>Glomeromycotina</taxon>
        <taxon>Glomeromycetes</taxon>
        <taxon>Diversisporales</taxon>
        <taxon>Gigasporaceae</taxon>
        <taxon>Racocetra</taxon>
    </lineage>
</organism>
<keyword evidence="2" id="KW-1185">Reference proteome</keyword>
<dbReference type="EMBL" id="CAJVQC010000875">
    <property type="protein sequence ID" value="CAG8482901.1"/>
    <property type="molecule type" value="Genomic_DNA"/>
</dbReference>
<proteinExistence type="predicted"/>
<accession>A0ACA9KN06</accession>
<dbReference type="Proteomes" id="UP000789920">
    <property type="component" value="Unassembled WGS sequence"/>
</dbReference>